<dbReference type="Pfam" id="PF02698">
    <property type="entry name" value="DUF218"/>
    <property type="match status" value="1"/>
</dbReference>
<gene>
    <name evidence="2" type="ORF">L5G33_03165</name>
</gene>
<sequence>MLSRRRLGLLVLLAVVVVEVLVAVTSAWVAVASRGRVVGSDEVPDGAPHTVIVLGSKVEDGQPGDYVRARLDVAVYLYREQRADRILVSGNDADDAGNEVRVMRAYLESAGVPPTAIVDDGLGINTAATCERAADRFGIRSALIVTQNFHVGRAVMLCDAYGLDATGVIAPCGHCSILSVLRNQLRESLGSRPRAVVDSLRAH</sequence>
<proteinExistence type="predicted"/>
<dbReference type="InterPro" id="IPR003848">
    <property type="entry name" value="DUF218"/>
</dbReference>
<dbReference type="InterPro" id="IPR051599">
    <property type="entry name" value="Cell_Envelope_Assoc"/>
</dbReference>
<dbReference type="CDD" id="cd06259">
    <property type="entry name" value="YdcF-like"/>
    <property type="match status" value="1"/>
</dbReference>
<dbReference type="RefSeq" id="WP_236996704.1">
    <property type="nucleotide sequence ID" value="NZ_JAKKOR010000002.1"/>
</dbReference>
<evidence type="ECO:0000259" key="1">
    <source>
        <dbReference type="Pfam" id="PF02698"/>
    </source>
</evidence>
<organism evidence="2 3">
    <name type="scientific">Gordonia liuliyuniae</name>
    <dbReference type="NCBI Taxonomy" id="2911517"/>
    <lineage>
        <taxon>Bacteria</taxon>
        <taxon>Bacillati</taxon>
        <taxon>Actinomycetota</taxon>
        <taxon>Actinomycetes</taxon>
        <taxon>Mycobacteriales</taxon>
        <taxon>Gordoniaceae</taxon>
        <taxon>Gordonia</taxon>
    </lineage>
</organism>
<name>A0ABS9IPI5_9ACTN</name>
<evidence type="ECO:0000313" key="2">
    <source>
        <dbReference type="EMBL" id="MCF8587466.1"/>
    </source>
</evidence>
<dbReference type="EMBL" id="JAKKOR010000002">
    <property type="protein sequence ID" value="MCF8587466.1"/>
    <property type="molecule type" value="Genomic_DNA"/>
</dbReference>
<dbReference type="PANTHER" id="PTHR30336">
    <property type="entry name" value="INNER MEMBRANE PROTEIN, PROBABLE PERMEASE"/>
    <property type="match status" value="1"/>
</dbReference>
<evidence type="ECO:0000313" key="3">
    <source>
        <dbReference type="Proteomes" id="UP001200110"/>
    </source>
</evidence>
<dbReference type="Proteomes" id="UP001200110">
    <property type="component" value="Unassembled WGS sequence"/>
</dbReference>
<feature type="domain" description="DUF218" evidence="1">
    <location>
        <begin position="50"/>
        <end position="172"/>
    </location>
</feature>
<protein>
    <submittedName>
        <fullName evidence="2">YdcF family protein</fullName>
    </submittedName>
</protein>
<reference evidence="2 3" key="1">
    <citation type="submission" date="2022-01" db="EMBL/GenBank/DDBJ databases">
        <authorList>
            <person name="Huang Y."/>
        </authorList>
    </citation>
    <scope>NUCLEOTIDE SEQUENCE [LARGE SCALE GENOMIC DNA]</scope>
    <source>
        <strain evidence="2 3">HY366</strain>
    </source>
</reference>
<comment type="caution">
    <text evidence="2">The sequence shown here is derived from an EMBL/GenBank/DDBJ whole genome shotgun (WGS) entry which is preliminary data.</text>
</comment>
<dbReference type="PANTHER" id="PTHR30336:SF6">
    <property type="entry name" value="INTEGRAL MEMBRANE PROTEIN"/>
    <property type="match status" value="1"/>
</dbReference>
<keyword evidence="3" id="KW-1185">Reference proteome</keyword>
<accession>A0ABS9IPI5</accession>